<organism evidence="1 2">
    <name type="scientific">Phaseolus angularis</name>
    <name type="common">Azuki bean</name>
    <name type="synonym">Vigna angularis</name>
    <dbReference type="NCBI Taxonomy" id="3914"/>
    <lineage>
        <taxon>Eukaryota</taxon>
        <taxon>Viridiplantae</taxon>
        <taxon>Streptophyta</taxon>
        <taxon>Embryophyta</taxon>
        <taxon>Tracheophyta</taxon>
        <taxon>Spermatophyta</taxon>
        <taxon>Magnoliopsida</taxon>
        <taxon>eudicotyledons</taxon>
        <taxon>Gunneridae</taxon>
        <taxon>Pentapetalae</taxon>
        <taxon>rosids</taxon>
        <taxon>fabids</taxon>
        <taxon>Fabales</taxon>
        <taxon>Fabaceae</taxon>
        <taxon>Papilionoideae</taxon>
        <taxon>50 kb inversion clade</taxon>
        <taxon>NPAAA clade</taxon>
        <taxon>indigoferoid/millettioid clade</taxon>
        <taxon>Phaseoleae</taxon>
        <taxon>Vigna</taxon>
    </lineage>
</organism>
<name>A0A0L9T5J4_PHAAN</name>
<protein>
    <submittedName>
        <fullName evidence="1">Uncharacterized protein</fullName>
    </submittedName>
</protein>
<reference evidence="2" key="1">
    <citation type="journal article" date="2015" name="Proc. Natl. Acad. Sci. U.S.A.">
        <title>Genome sequencing of adzuki bean (Vigna angularis) provides insight into high starch and low fat accumulation and domestication.</title>
        <authorList>
            <person name="Yang K."/>
            <person name="Tian Z."/>
            <person name="Chen C."/>
            <person name="Luo L."/>
            <person name="Zhao B."/>
            <person name="Wang Z."/>
            <person name="Yu L."/>
            <person name="Li Y."/>
            <person name="Sun Y."/>
            <person name="Li W."/>
            <person name="Chen Y."/>
            <person name="Li Y."/>
            <person name="Zhang Y."/>
            <person name="Ai D."/>
            <person name="Zhao J."/>
            <person name="Shang C."/>
            <person name="Ma Y."/>
            <person name="Wu B."/>
            <person name="Wang M."/>
            <person name="Gao L."/>
            <person name="Sun D."/>
            <person name="Zhang P."/>
            <person name="Guo F."/>
            <person name="Wang W."/>
            <person name="Li Y."/>
            <person name="Wang J."/>
            <person name="Varshney R.K."/>
            <person name="Wang J."/>
            <person name="Ling H.Q."/>
            <person name="Wan P."/>
        </authorList>
    </citation>
    <scope>NUCLEOTIDE SEQUENCE</scope>
    <source>
        <strain evidence="2">cv. Jingnong 6</strain>
    </source>
</reference>
<evidence type="ECO:0000313" key="2">
    <source>
        <dbReference type="Proteomes" id="UP000053144"/>
    </source>
</evidence>
<evidence type="ECO:0000313" key="1">
    <source>
        <dbReference type="EMBL" id="KOM25848.1"/>
    </source>
</evidence>
<accession>A0A0L9T5J4</accession>
<dbReference type="Gramene" id="KOM25848">
    <property type="protein sequence ID" value="KOM25848"/>
    <property type="gene ID" value="LR48_Vigan197s001700"/>
</dbReference>
<proteinExistence type="predicted"/>
<dbReference type="AlphaFoldDB" id="A0A0L9T5J4"/>
<dbReference type="Proteomes" id="UP000053144">
    <property type="component" value="Unassembled WGS sequence"/>
</dbReference>
<sequence length="166" mass="18496">MEGRCTRKANGPAIQVLMRHPTCCIRKAPATSSQQQQHADLNGWTSRSQLIHAAQQQHSEMAHESLHVQHAGSRLEQQQHVLGLGEAAVADNEKWSSVQQPSQSSSSHPASLERLGSVIQQQHVVAKEVVVQPPWILRGEVVHTVSAEEGRTTERRLDGEHHLYFF</sequence>
<dbReference type="EMBL" id="KQ258291">
    <property type="protein sequence ID" value="KOM25848.1"/>
    <property type="molecule type" value="Genomic_DNA"/>
</dbReference>
<gene>
    <name evidence="1" type="ORF">LR48_Vigan197s001700</name>
</gene>